<accession>A0A6J5RQN7</accession>
<name>A0A6J5RQN7_9CAUD</name>
<keyword evidence="1" id="KW-0175">Coiled coil</keyword>
<protein>
    <submittedName>
        <fullName evidence="2">Uncharacterized protein</fullName>
    </submittedName>
</protein>
<sequence>MLKDQEIETLITSIEQEYKALVQQLNNIKADIEKLSSDKDKTLLSIAMKKGEYEAYKKVLTKEIKEN</sequence>
<reference evidence="2" key="1">
    <citation type="submission" date="2020-05" db="EMBL/GenBank/DDBJ databases">
        <authorList>
            <person name="Chiriac C."/>
            <person name="Salcher M."/>
            <person name="Ghai R."/>
            <person name="Kavagutti S V."/>
        </authorList>
    </citation>
    <scope>NUCLEOTIDE SEQUENCE</scope>
</reference>
<gene>
    <name evidence="2" type="ORF">UFOVP1311_74</name>
</gene>
<feature type="coiled-coil region" evidence="1">
    <location>
        <begin position="11"/>
        <end position="38"/>
    </location>
</feature>
<dbReference type="EMBL" id="LR797257">
    <property type="protein sequence ID" value="CAB4198342.1"/>
    <property type="molecule type" value="Genomic_DNA"/>
</dbReference>
<organism evidence="2">
    <name type="scientific">uncultured Caudovirales phage</name>
    <dbReference type="NCBI Taxonomy" id="2100421"/>
    <lineage>
        <taxon>Viruses</taxon>
        <taxon>Duplodnaviria</taxon>
        <taxon>Heunggongvirae</taxon>
        <taxon>Uroviricota</taxon>
        <taxon>Caudoviricetes</taxon>
        <taxon>Peduoviridae</taxon>
        <taxon>Maltschvirus</taxon>
        <taxon>Maltschvirus maltsch</taxon>
    </lineage>
</organism>
<proteinExistence type="predicted"/>
<evidence type="ECO:0000256" key="1">
    <source>
        <dbReference type="SAM" id="Coils"/>
    </source>
</evidence>
<evidence type="ECO:0000313" key="2">
    <source>
        <dbReference type="EMBL" id="CAB4198342.1"/>
    </source>
</evidence>